<dbReference type="AlphaFoldDB" id="A0A1D2MU42"/>
<keyword evidence="3" id="KW-1185">Reference proteome</keyword>
<keyword evidence="1" id="KW-0812">Transmembrane</keyword>
<evidence type="ECO:0000313" key="2">
    <source>
        <dbReference type="EMBL" id="ODM96607.1"/>
    </source>
</evidence>
<protein>
    <submittedName>
        <fullName evidence="2">Uncharacterized protein</fullName>
    </submittedName>
</protein>
<dbReference type="EMBL" id="LJIJ01000521">
    <property type="protein sequence ID" value="ODM96607.1"/>
    <property type="molecule type" value="Genomic_DNA"/>
</dbReference>
<evidence type="ECO:0000313" key="3">
    <source>
        <dbReference type="Proteomes" id="UP000094527"/>
    </source>
</evidence>
<reference evidence="2 3" key="1">
    <citation type="journal article" date="2016" name="Genome Biol. Evol.">
        <title>Gene Family Evolution Reflects Adaptation to Soil Environmental Stressors in the Genome of the Collembolan Orchesella cincta.</title>
        <authorList>
            <person name="Faddeeva-Vakhrusheva A."/>
            <person name="Derks M.F."/>
            <person name="Anvar S.Y."/>
            <person name="Agamennone V."/>
            <person name="Suring W."/>
            <person name="Smit S."/>
            <person name="van Straalen N.M."/>
            <person name="Roelofs D."/>
        </authorList>
    </citation>
    <scope>NUCLEOTIDE SEQUENCE [LARGE SCALE GENOMIC DNA]</scope>
    <source>
        <tissue evidence="2">Mixed pool</tissue>
    </source>
</reference>
<feature type="transmembrane region" description="Helical" evidence="1">
    <location>
        <begin position="19"/>
        <end position="39"/>
    </location>
</feature>
<feature type="transmembrane region" description="Helical" evidence="1">
    <location>
        <begin position="110"/>
        <end position="131"/>
    </location>
</feature>
<proteinExistence type="predicted"/>
<keyword evidence="1" id="KW-1133">Transmembrane helix</keyword>
<evidence type="ECO:0000256" key="1">
    <source>
        <dbReference type="SAM" id="Phobius"/>
    </source>
</evidence>
<gene>
    <name evidence="2" type="ORF">Ocin01_10080</name>
</gene>
<name>A0A1D2MU42_ORCCI</name>
<comment type="caution">
    <text evidence="2">The sequence shown here is derived from an EMBL/GenBank/DDBJ whole genome shotgun (WGS) entry which is preliminary data.</text>
</comment>
<dbReference type="Proteomes" id="UP000094527">
    <property type="component" value="Unassembled WGS sequence"/>
</dbReference>
<feature type="transmembrane region" description="Helical" evidence="1">
    <location>
        <begin position="143"/>
        <end position="161"/>
    </location>
</feature>
<keyword evidence="1" id="KW-0472">Membrane</keyword>
<accession>A0A1D2MU42</accession>
<sequence length="219" mass="24939">MAQPHPCCHLMPTQLGAKFIACCDLIFGLIGMFWFIYLVNGYGEPVSDDEAYNEATQTRRVRPLLAVLQPNISEKILQTITEPTVTETERFPTLTIFSEDIYVNSDIGNIILSGINTFMNLTLGFLLLNAVNTRNILKLKVWFVVRTITILFKFIMYQLYISSGFKLDSQMPHVVFTAVHLYGLWIVGELIREIKREGSERQSPAPAFAINKHFSTNEQ</sequence>
<feature type="transmembrane region" description="Helical" evidence="1">
    <location>
        <begin position="173"/>
        <end position="191"/>
    </location>
</feature>
<organism evidence="2 3">
    <name type="scientific">Orchesella cincta</name>
    <name type="common">Springtail</name>
    <name type="synonym">Podura cincta</name>
    <dbReference type="NCBI Taxonomy" id="48709"/>
    <lineage>
        <taxon>Eukaryota</taxon>
        <taxon>Metazoa</taxon>
        <taxon>Ecdysozoa</taxon>
        <taxon>Arthropoda</taxon>
        <taxon>Hexapoda</taxon>
        <taxon>Collembola</taxon>
        <taxon>Entomobryomorpha</taxon>
        <taxon>Entomobryoidea</taxon>
        <taxon>Orchesellidae</taxon>
        <taxon>Orchesellinae</taxon>
        <taxon>Orchesella</taxon>
    </lineage>
</organism>